<evidence type="ECO:0000256" key="2">
    <source>
        <dbReference type="ARBA" id="ARBA00011123"/>
    </source>
</evidence>
<dbReference type="NCBIfam" id="TIGR00133">
    <property type="entry name" value="gatB"/>
    <property type="match status" value="1"/>
</dbReference>
<evidence type="ECO:0000256" key="4">
    <source>
        <dbReference type="ARBA" id="ARBA00022741"/>
    </source>
</evidence>
<dbReference type="InterPro" id="IPR017959">
    <property type="entry name" value="Asn/Gln-tRNA_amidoTrfase_suB/E"/>
</dbReference>
<evidence type="ECO:0000256" key="9">
    <source>
        <dbReference type="ARBA" id="ARBA00047913"/>
    </source>
</evidence>
<dbReference type="Pfam" id="PF02934">
    <property type="entry name" value="GatB_N"/>
    <property type="match status" value="1"/>
</dbReference>
<feature type="domain" description="Asn/Gln amidotransferase" evidence="12">
    <location>
        <begin position="396"/>
        <end position="547"/>
    </location>
</feature>
<protein>
    <recommendedName>
        <fullName evidence="10">Glutamyl-tRNA(Gln) amidotransferase subunit B, mitochondrial</fullName>
        <shortName evidence="10">Glu-AdT subunit B</shortName>
        <ecNumber evidence="10">6.3.5.-</ecNumber>
    </recommendedName>
</protein>
<organism evidence="13">
    <name type="scientific">Heterosigma akashiwo</name>
    <name type="common">Chromophytic alga</name>
    <name type="synonym">Heterosigma carterae</name>
    <dbReference type="NCBI Taxonomy" id="2829"/>
    <lineage>
        <taxon>Eukaryota</taxon>
        <taxon>Sar</taxon>
        <taxon>Stramenopiles</taxon>
        <taxon>Ochrophyta</taxon>
        <taxon>Raphidophyceae</taxon>
        <taxon>Chattonellales</taxon>
        <taxon>Chattonellaceae</taxon>
        <taxon>Heterosigma</taxon>
    </lineage>
</organism>
<dbReference type="SUPFAM" id="SSF55931">
    <property type="entry name" value="Glutamine synthetase/guanido kinase"/>
    <property type="match status" value="1"/>
</dbReference>
<reference evidence="13" key="1">
    <citation type="submission" date="2021-01" db="EMBL/GenBank/DDBJ databases">
        <authorList>
            <person name="Corre E."/>
            <person name="Pelletier E."/>
            <person name="Niang G."/>
            <person name="Scheremetjew M."/>
            <person name="Finn R."/>
            <person name="Kale V."/>
            <person name="Holt S."/>
            <person name="Cochrane G."/>
            <person name="Meng A."/>
            <person name="Brown T."/>
            <person name="Cohen L."/>
        </authorList>
    </citation>
    <scope>NUCLEOTIDE SEQUENCE</scope>
    <source>
        <strain evidence="13">CCMP3107</strain>
    </source>
</reference>
<dbReference type="InterPro" id="IPR042114">
    <property type="entry name" value="GatB_C_1"/>
</dbReference>
<comment type="catalytic activity">
    <reaction evidence="9 10">
        <text>L-glutamyl-tRNA(Gln) + L-glutamine + ATP + H2O = L-glutaminyl-tRNA(Gln) + L-glutamate + ADP + phosphate + H(+)</text>
        <dbReference type="Rhea" id="RHEA:17521"/>
        <dbReference type="Rhea" id="RHEA-COMP:9681"/>
        <dbReference type="Rhea" id="RHEA-COMP:9684"/>
        <dbReference type="ChEBI" id="CHEBI:15377"/>
        <dbReference type="ChEBI" id="CHEBI:15378"/>
        <dbReference type="ChEBI" id="CHEBI:29985"/>
        <dbReference type="ChEBI" id="CHEBI:30616"/>
        <dbReference type="ChEBI" id="CHEBI:43474"/>
        <dbReference type="ChEBI" id="CHEBI:58359"/>
        <dbReference type="ChEBI" id="CHEBI:78520"/>
        <dbReference type="ChEBI" id="CHEBI:78521"/>
        <dbReference type="ChEBI" id="CHEBI:456216"/>
    </reaction>
</comment>
<dbReference type="GO" id="GO:0030956">
    <property type="term" value="C:glutamyl-tRNA(Gln) amidotransferase complex"/>
    <property type="evidence" value="ECO:0007669"/>
    <property type="project" value="UniProtKB-UniRule"/>
</dbReference>
<proteinExistence type="inferred from homology"/>
<dbReference type="InterPro" id="IPR014746">
    <property type="entry name" value="Gln_synth/guanido_kin_cat_dom"/>
</dbReference>
<dbReference type="GO" id="GO:0050567">
    <property type="term" value="F:glutaminyl-tRNA synthase (glutamine-hydrolyzing) activity"/>
    <property type="evidence" value="ECO:0007669"/>
    <property type="project" value="UniProtKB-UniRule"/>
</dbReference>
<evidence type="ECO:0000256" key="1">
    <source>
        <dbReference type="ARBA" id="ARBA00005306"/>
    </source>
</evidence>
<gene>
    <name evidence="13" type="ORF">HAKA00212_LOCUS18847</name>
</gene>
<feature type="signal peptide" evidence="11">
    <location>
        <begin position="1"/>
        <end position="24"/>
    </location>
</feature>
<dbReference type="EMBL" id="HBIU01041493">
    <property type="protein sequence ID" value="CAE0640029.1"/>
    <property type="molecule type" value="Transcribed_RNA"/>
</dbReference>
<evidence type="ECO:0000313" key="13">
    <source>
        <dbReference type="EMBL" id="CAE0640029.1"/>
    </source>
</evidence>
<name>A0A7S3Y3T3_HETAK</name>
<dbReference type="PANTHER" id="PTHR11659">
    <property type="entry name" value="GLUTAMYL-TRNA GLN AMIDOTRANSFERASE SUBUNIT B MITOCHONDRIAL AND PROKARYOTIC PET112-RELATED"/>
    <property type="match status" value="1"/>
</dbReference>
<dbReference type="NCBIfam" id="NF004012">
    <property type="entry name" value="PRK05477.1-2"/>
    <property type="match status" value="1"/>
</dbReference>
<dbReference type="PROSITE" id="PS01234">
    <property type="entry name" value="GATB"/>
    <property type="match status" value="1"/>
</dbReference>
<comment type="subcellular location">
    <subcellularLocation>
        <location evidence="10">Mitochondrion</location>
    </subcellularLocation>
</comment>
<evidence type="ECO:0000259" key="12">
    <source>
        <dbReference type="SMART" id="SM00845"/>
    </source>
</evidence>
<keyword evidence="5 10" id="KW-0067">ATP-binding</keyword>
<dbReference type="FunFam" id="1.10.10.410:FF:000001">
    <property type="entry name" value="Aspartyl/glutamyl-tRNA(Asn/Gln) amidotransferase subunit B"/>
    <property type="match status" value="1"/>
</dbReference>
<dbReference type="SMART" id="SM00845">
    <property type="entry name" value="GatB_Yqey"/>
    <property type="match status" value="1"/>
</dbReference>
<dbReference type="GO" id="GO:0032543">
    <property type="term" value="P:mitochondrial translation"/>
    <property type="evidence" value="ECO:0007669"/>
    <property type="project" value="UniProtKB-UniRule"/>
</dbReference>
<comment type="catalytic activity">
    <reaction evidence="8">
        <text>L-aspartyl-tRNA(Asn) + L-glutamine + ATP + H2O = L-asparaginyl-tRNA(Asn) + L-glutamate + ADP + phosphate + 2 H(+)</text>
        <dbReference type="Rhea" id="RHEA:14513"/>
        <dbReference type="Rhea" id="RHEA-COMP:9674"/>
        <dbReference type="Rhea" id="RHEA-COMP:9677"/>
        <dbReference type="ChEBI" id="CHEBI:15377"/>
        <dbReference type="ChEBI" id="CHEBI:15378"/>
        <dbReference type="ChEBI" id="CHEBI:29985"/>
        <dbReference type="ChEBI" id="CHEBI:30616"/>
        <dbReference type="ChEBI" id="CHEBI:43474"/>
        <dbReference type="ChEBI" id="CHEBI:58359"/>
        <dbReference type="ChEBI" id="CHEBI:78515"/>
        <dbReference type="ChEBI" id="CHEBI:78516"/>
        <dbReference type="ChEBI" id="CHEBI:456216"/>
    </reaction>
</comment>
<evidence type="ECO:0000256" key="5">
    <source>
        <dbReference type="ARBA" id="ARBA00022840"/>
    </source>
</evidence>
<dbReference type="InterPro" id="IPR003789">
    <property type="entry name" value="Asn/Gln_tRNA_amidoTrase-B-like"/>
</dbReference>
<dbReference type="Gene3D" id="1.10.150.380">
    <property type="entry name" value="GatB domain, N-terminal subdomain"/>
    <property type="match status" value="1"/>
</dbReference>
<evidence type="ECO:0000256" key="7">
    <source>
        <dbReference type="ARBA" id="ARBA00024799"/>
    </source>
</evidence>
<keyword evidence="4 10" id="KW-0547">Nucleotide-binding</keyword>
<dbReference type="GO" id="GO:0005739">
    <property type="term" value="C:mitochondrion"/>
    <property type="evidence" value="ECO:0007669"/>
    <property type="project" value="UniProtKB-SubCell"/>
</dbReference>
<keyword evidence="3 10" id="KW-0436">Ligase</keyword>
<accession>A0A7S3Y3T3</accession>
<comment type="subunit">
    <text evidence="10">Subunit of the heterotrimeric GatCAB amidotransferase (AdT) complex, composed of A, B and C subunits.</text>
</comment>
<sequence>MLLLRRSFCVFFVVLVLSNNVAQAFKCYSLGGRAHGTHHRTFAPTSLLMAKKKKGGKGNPELEKALEEYEPIIGIEVHTQLATETKAYCGCSTHYSPDRPNTNICPVCLGEPGTLPVPNMKVVELAAKMGMALNCEIATETKFDRKNYFYPDTPKNYQITQYDYPICERGVLELPSGKKVGVTRLHMEEDSAKMNHQGADSLAGSTHSWADFNRAGVPLAEIVSEPDMRSGAEAAEYGRELQKVLRYVGASDGNMAEGSLRLDVNVSIRKKGEPGLRTKVELKNLNSFKAVQQSIDYEIVRQAQAYEAGEGVRQETRLWDEKELVSKIMRVKEGEADYRYFPEPDIPPLRLDADLLSAWKAALVELPAAKRARYVRDLGLDAEQARVLTDDQQTAAYFEAAVAAGGAGCAPVEVCKWLIGDVAGHLAKTRRAAAEAKLRPAGLAQMVELIAARRITGKIAKDLLPDLLDSWEGTPAELVAARGMEAINDPAAIREIVLRIFAENQDKVEAYRGGKTKLAGFFLGQAMTQSGGRADPETSQRITMELLDNPELVAAAAPAAPEAEVRAEAAAGGVAEEPAAAAPAPAPAKEAALKGYGDRLRRIARTLDELQRDIFNEDWEFVATYPATFRAFVPVFTRYTDARFEGEGEADRQSRVALRYEVGRLFGAVERLKRAAEKKDPREAQAAFAQISVAYDRYLKAGYLYDAYDPVTSTEKFFADVPDSALRFAPPAADPPKIKDLVLLTAGPDKGKTGTLIGLEETLGSKGEKKKSGIVKLDNTIGRVSKIREIKVVPYAIVAKRLDTEGERDAVFSIKK</sequence>
<dbReference type="Gene3D" id="1.10.10.410">
    <property type="match status" value="1"/>
</dbReference>
<dbReference type="NCBIfam" id="NF004014">
    <property type="entry name" value="PRK05477.1-4"/>
    <property type="match status" value="1"/>
</dbReference>
<dbReference type="InterPro" id="IPR023168">
    <property type="entry name" value="GatB_Yqey_C_2"/>
</dbReference>
<evidence type="ECO:0000256" key="10">
    <source>
        <dbReference type="HAMAP-Rule" id="MF_03147"/>
    </source>
</evidence>
<dbReference type="SUPFAM" id="SSF89095">
    <property type="entry name" value="GatB/YqeY motif"/>
    <property type="match status" value="1"/>
</dbReference>
<dbReference type="HAMAP" id="MF_00121">
    <property type="entry name" value="GatB"/>
    <property type="match status" value="1"/>
</dbReference>
<dbReference type="PANTHER" id="PTHR11659:SF0">
    <property type="entry name" value="GLUTAMYL-TRNA(GLN) AMIDOTRANSFERASE SUBUNIT B, MITOCHONDRIAL"/>
    <property type="match status" value="1"/>
</dbReference>
<keyword evidence="10" id="KW-0496">Mitochondrion</keyword>
<dbReference type="EC" id="6.3.5.-" evidence="10"/>
<comment type="subunit">
    <text evidence="2">Heterotrimer of A, B and C subunits.</text>
</comment>
<dbReference type="InterPro" id="IPR017958">
    <property type="entry name" value="Gln-tRNA_amidoTrfase_suB_CS"/>
</dbReference>
<dbReference type="AlphaFoldDB" id="A0A7S3Y3T3"/>
<dbReference type="InterPro" id="IPR004413">
    <property type="entry name" value="GatB"/>
</dbReference>
<comment type="similarity">
    <text evidence="1 10">Belongs to the GatB/GatE family. GatB subfamily.</text>
</comment>
<dbReference type="GO" id="GO:0005524">
    <property type="term" value="F:ATP binding"/>
    <property type="evidence" value="ECO:0007669"/>
    <property type="project" value="UniProtKB-KW"/>
</dbReference>
<evidence type="ECO:0000256" key="6">
    <source>
        <dbReference type="ARBA" id="ARBA00022917"/>
    </source>
</evidence>
<keyword evidence="11" id="KW-0732">Signal</keyword>
<dbReference type="GO" id="GO:0070681">
    <property type="term" value="P:glutaminyl-tRNAGln biosynthesis via transamidation"/>
    <property type="evidence" value="ECO:0007669"/>
    <property type="project" value="UniProtKB-UniRule"/>
</dbReference>
<dbReference type="Pfam" id="PF02637">
    <property type="entry name" value="GatB_Yqey"/>
    <property type="match status" value="1"/>
</dbReference>
<keyword evidence="6 10" id="KW-0648">Protein biosynthesis</keyword>
<comment type="function">
    <text evidence="7">Allows the formation of correctly charged Asn-tRNA(Asn) or Gln-tRNA(Gln) through the transamidation of misacylated Asp-tRNA(Asn) or Glu-tRNA(Gln) in organisms which lack either or both of asparaginyl-tRNA or glutaminyl-tRNA synthetases. The reaction takes place in the presence of glutamine and ATP through an activated phospho-Asp-tRNA(Asn) or phospho-Glu-tRNA(Gln).</text>
</comment>
<feature type="chain" id="PRO_5031359580" description="Glutamyl-tRNA(Gln) amidotransferase subunit B, mitochondrial" evidence="11">
    <location>
        <begin position="25"/>
        <end position="816"/>
    </location>
</feature>
<dbReference type="InterPro" id="IPR006075">
    <property type="entry name" value="Asn/Gln-tRNA_Trfase_suB/E_cat"/>
</dbReference>
<evidence type="ECO:0000256" key="11">
    <source>
        <dbReference type="SAM" id="SignalP"/>
    </source>
</evidence>
<dbReference type="InterPro" id="IPR018027">
    <property type="entry name" value="Asn/Gln_amidotransferase"/>
</dbReference>
<evidence type="ECO:0000256" key="3">
    <source>
        <dbReference type="ARBA" id="ARBA00022598"/>
    </source>
</evidence>
<evidence type="ECO:0000256" key="8">
    <source>
        <dbReference type="ARBA" id="ARBA00047380"/>
    </source>
</evidence>
<comment type="function">
    <text evidence="10">Allows the formation of correctly charged Gln-tRNA(Gln) through the transamidation of misacylated Glu-tRNA(Gln) in the mitochondria. The reaction takes place in the presence of glutamine and ATP through an activated gamma-phospho-Glu-tRNA(Gln).</text>
</comment>